<comment type="cofactor">
    <cofactor evidence="1">
        <name>a divalent metal cation</name>
        <dbReference type="ChEBI" id="CHEBI:60240"/>
    </cofactor>
</comment>
<sequence length="134" mass="15059">MPSTNETKSKRNAERYFELCNVPHYIDAIDEKLIVVKCFATSGSLYFSYKGYFSVVLLARADADALFTVVHVGCFGKNSDGSMFRACTLGHAGPEALYYILCPASVPKDERSEMFPCYFVTNEEFPLKVNVMRP</sequence>
<dbReference type="InterPro" id="IPR027806">
    <property type="entry name" value="HARBI1_dom"/>
</dbReference>
<dbReference type="EMBL" id="BLKM01000407">
    <property type="protein sequence ID" value="GFG33146.1"/>
    <property type="molecule type" value="Genomic_DNA"/>
</dbReference>
<evidence type="ECO:0000256" key="2">
    <source>
        <dbReference type="ARBA" id="ARBA00022723"/>
    </source>
</evidence>
<evidence type="ECO:0000313" key="4">
    <source>
        <dbReference type="EMBL" id="GFG33146.1"/>
    </source>
</evidence>
<dbReference type="OrthoDB" id="2570778at2759"/>
<dbReference type="Proteomes" id="UP000502823">
    <property type="component" value="Unassembled WGS sequence"/>
</dbReference>
<dbReference type="InParanoid" id="A0A6L2PLB6"/>
<dbReference type="Pfam" id="PF13359">
    <property type="entry name" value="DDE_Tnp_4"/>
    <property type="match status" value="1"/>
</dbReference>
<gene>
    <name evidence="4" type="ORF">Cfor_03428</name>
</gene>
<comment type="caution">
    <text evidence="4">The sequence shown here is derived from an EMBL/GenBank/DDBJ whole genome shotgun (WGS) entry which is preliminary data.</text>
</comment>
<feature type="domain" description="DDE Tnp4" evidence="3">
    <location>
        <begin position="40"/>
        <end position="92"/>
    </location>
</feature>
<name>A0A6L2PLB6_COPFO</name>
<evidence type="ECO:0000259" key="3">
    <source>
        <dbReference type="Pfam" id="PF13359"/>
    </source>
</evidence>
<keyword evidence="2" id="KW-0479">Metal-binding</keyword>
<reference evidence="5" key="1">
    <citation type="submission" date="2020-01" db="EMBL/GenBank/DDBJ databases">
        <title>Draft genome sequence of the Termite Coptotermes fromosanus.</title>
        <authorList>
            <person name="Itakura S."/>
            <person name="Yosikawa Y."/>
            <person name="Umezawa K."/>
        </authorList>
    </citation>
    <scope>NUCLEOTIDE SEQUENCE [LARGE SCALE GENOMIC DNA]</scope>
</reference>
<dbReference type="GO" id="GO:0046872">
    <property type="term" value="F:metal ion binding"/>
    <property type="evidence" value="ECO:0007669"/>
    <property type="project" value="UniProtKB-KW"/>
</dbReference>
<protein>
    <recommendedName>
        <fullName evidence="3">DDE Tnp4 domain-containing protein</fullName>
    </recommendedName>
</protein>
<accession>A0A6L2PLB6</accession>
<keyword evidence="5" id="KW-1185">Reference proteome</keyword>
<evidence type="ECO:0000313" key="5">
    <source>
        <dbReference type="Proteomes" id="UP000502823"/>
    </source>
</evidence>
<dbReference type="AlphaFoldDB" id="A0A6L2PLB6"/>
<organism evidence="4 5">
    <name type="scientific">Coptotermes formosanus</name>
    <name type="common">Formosan subterranean termite</name>
    <dbReference type="NCBI Taxonomy" id="36987"/>
    <lineage>
        <taxon>Eukaryota</taxon>
        <taxon>Metazoa</taxon>
        <taxon>Ecdysozoa</taxon>
        <taxon>Arthropoda</taxon>
        <taxon>Hexapoda</taxon>
        <taxon>Insecta</taxon>
        <taxon>Pterygota</taxon>
        <taxon>Neoptera</taxon>
        <taxon>Polyneoptera</taxon>
        <taxon>Dictyoptera</taxon>
        <taxon>Blattodea</taxon>
        <taxon>Blattoidea</taxon>
        <taxon>Termitoidae</taxon>
        <taxon>Rhinotermitidae</taxon>
        <taxon>Coptotermes</taxon>
    </lineage>
</organism>
<proteinExistence type="predicted"/>
<evidence type="ECO:0000256" key="1">
    <source>
        <dbReference type="ARBA" id="ARBA00001968"/>
    </source>
</evidence>